<dbReference type="RefSeq" id="WP_186743103.1">
    <property type="nucleotide sequence ID" value="NZ_CP060394.1"/>
</dbReference>
<feature type="transmembrane region" description="Helical" evidence="6">
    <location>
        <begin position="248"/>
        <end position="277"/>
    </location>
</feature>
<evidence type="ECO:0000256" key="2">
    <source>
        <dbReference type="ARBA" id="ARBA00009773"/>
    </source>
</evidence>
<feature type="transmembrane region" description="Helical" evidence="6">
    <location>
        <begin position="313"/>
        <end position="340"/>
    </location>
</feature>
<evidence type="ECO:0000256" key="4">
    <source>
        <dbReference type="ARBA" id="ARBA00022989"/>
    </source>
</evidence>
<evidence type="ECO:0000313" key="8">
    <source>
        <dbReference type="Proteomes" id="UP000515312"/>
    </source>
</evidence>
<protein>
    <submittedName>
        <fullName evidence="7">AI-2E family transporter</fullName>
    </submittedName>
</protein>
<feature type="transmembrane region" description="Helical" evidence="6">
    <location>
        <begin position="20"/>
        <end position="38"/>
    </location>
</feature>
<dbReference type="EMBL" id="CP060394">
    <property type="protein sequence ID" value="QNI32148.1"/>
    <property type="molecule type" value="Genomic_DNA"/>
</dbReference>
<evidence type="ECO:0000313" key="7">
    <source>
        <dbReference type="EMBL" id="QNI32148.1"/>
    </source>
</evidence>
<sequence length="361" mass="37719">MATEPPLSDNRYYIRRALEVAIHVGLLVLLTTACLLILRPFLPLVAWGIIIAIATFPAYKKLRSLLGGRGTLAAVLCTLAFLAVLIVPVALLTDTLISGIRGLTAQVRAGNISIPPPPESVKGWPLVGAPLSRVWDMAYTNLSGLLKSLTPQIREFLPRLLHTSAGIGLTVVQFILSIVVAGVLLANASGGVSVTHLLAARLFGDRGPEFEELAGSTVRSVTNGIIGVAVIQAVLAGIGFLVAGLPGAGLWCLVFLFGCVLQIGGIVLIPAIIYVFAIASTTKAVVFLVWCVIVVLSEHVLKPLLLGRGVAVPIVVVFLGAIGGFLAIGIIGLFVGAIVLSVGYKLLLAWLEGPTEAKQGT</sequence>
<feature type="transmembrane region" description="Helical" evidence="6">
    <location>
        <begin position="284"/>
        <end position="301"/>
    </location>
</feature>
<comment type="subcellular location">
    <subcellularLocation>
        <location evidence="1">Membrane</location>
        <topology evidence="1">Multi-pass membrane protein</topology>
    </subcellularLocation>
</comment>
<dbReference type="GO" id="GO:0016020">
    <property type="term" value="C:membrane"/>
    <property type="evidence" value="ECO:0007669"/>
    <property type="project" value="UniProtKB-SubCell"/>
</dbReference>
<organism evidence="7 8">
    <name type="scientific">Alloacidobacterium dinghuense</name>
    <dbReference type="NCBI Taxonomy" id="2763107"/>
    <lineage>
        <taxon>Bacteria</taxon>
        <taxon>Pseudomonadati</taxon>
        <taxon>Acidobacteriota</taxon>
        <taxon>Terriglobia</taxon>
        <taxon>Terriglobales</taxon>
        <taxon>Acidobacteriaceae</taxon>
        <taxon>Alloacidobacterium</taxon>
    </lineage>
</organism>
<name>A0A7G8BHX8_9BACT</name>
<keyword evidence="4 6" id="KW-1133">Transmembrane helix</keyword>
<keyword evidence="5 6" id="KW-0472">Membrane</keyword>
<proteinExistence type="inferred from homology"/>
<keyword evidence="8" id="KW-1185">Reference proteome</keyword>
<comment type="similarity">
    <text evidence="2">Belongs to the autoinducer-2 exporter (AI-2E) (TC 2.A.86) family.</text>
</comment>
<dbReference type="Pfam" id="PF01594">
    <property type="entry name" value="AI-2E_transport"/>
    <property type="match status" value="1"/>
</dbReference>
<evidence type="ECO:0000256" key="5">
    <source>
        <dbReference type="ARBA" id="ARBA00023136"/>
    </source>
</evidence>
<feature type="transmembrane region" description="Helical" evidence="6">
    <location>
        <begin position="221"/>
        <end position="242"/>
    </location>
</feature>
<dbReference type="AlphaFoldDB" id="A0A7G8BHX8"/>
<feature type="transmembrane region" description="Helical" evidence="6">
    <location>
        <begin position="71"/>
        <end position="91"/>
    </location>
</feature>
<keyword evidence="3 6" id="KW-0812">Transmembrane</keyword>
<evidence type="ECO:0000256" key="6">
    <source>
        <dbReference type="SAM" id="Phobius"/>
    </source>
</evidence>
<evidence type="ECO:0000256" key="1">
    <source>
        <dbReference type="ARBA" id="ARBA00004141"/>
    </source>
</evidence>
<dbReference type="Proteomes" id="UP000515312">
    <property type="component" value="Chromosome"/>
</dbReference>
<gene>
    <name evidence="7" type="ORF">H7849_24675</name>
</gene>
<dbReference type="InterPro" id="IPR002549">
    <property type="entry name" value="AI-2E-like"/>
</dbReference>
<feature type="transmembrane region" description="Helical" evidence="6">
    <location>
        <begin position="174"/>
        <end position="200"/>
    </location>
</feature>
<evidence type="ECO:0000256" key="3">
    <source>
        <dbReference type="ARBA" id="ARBA00022692"/>
    </source>
</evidence>
<reference evidence="7 8" key="1">
    <citation type="submission" date="2020-08" db="EMBL/GenBank/DDBJ databases">
        <title>Edaphobacter telluris sp. nov. and Acidobacterium dinghuensis sp. nov., two acidobacteria isolated from forest soil.</title>
        <authorList>
            <person name="Fu J."/>
            <person name="Qiu L."/>
        </authorList>
    </citation>
    <scope>NUCLEOTIDE SEQUENCE [LARGE SCALE GENOMIC DNA]</scope>
    <source>
        <strain evidence="7">4Y35</strain>
    </source>
</reference>
<accession>A0A7G8BHX8</accession>
<dbReference type="KEGG" id="adin:H7849_24675"/>